<organism evidence="1 2">
    <name type="scientific">Rosa chinensis</name>
    <name type="common">China rose</name>
    <dbReference type="NCBI Taxonomy" id="74649"/>
    <lineage>
        <taxon>Eukaryota</taxon>
        <taxon>Viridiplantae</taxon>
        <taxon>Streptophyta</taxon>
        <taxon>Embryophyta</taxon>
        <taxon>Tracheophyta</taxon>
        <taxon>Spermatophyta</taxon>
        <taxon>Magnoliopsida</taxon>
        <taxon>eudicotyledons</taxon>
        <taxon>Gunneridae</taxon>
        <taxon>Pentapetalae</taxon>
        <taxon>rosids</taxon>
        <taxon>fabids</taxon>
        <taxon>Rosales</taxon>
        <taxon>Rosaceae</taxon>
        <taxon>Rosoideae</taxon>
        <taxon>Rosoideae incertae sedis</taxon>
        <taxon>Rosa</taxon>
    </lineage>
</organism>
<evidence type="ECO:0000313" key="1">
    <source>
        <dbReference type="EMBL" id="PRQ57858.1"/>
    </source>
</evidence>
<dbReference type="AlphaFoldDB" id="A0A2P6SGP7"/>
<gene>
    <name evidence="1" type="ORF">RchiOBHm_Chr1g0352931</name>
</gene>
<name>A0A2P6SGP7_ROSCH</name>
<dbReference type="EMBL" id="PDCK01000039">
    <property type="protein sequence ID" value="PRQ57858.1"/>
    <property type="molecule type" value="Genomic_DNA"/>
</dbReference>
<accession>A0A2P6SGP7</accession>
<reference evidence="1 2" key="1">
    <citation type="journal article" date="2018" name="Nat. Genet.">
        <title>The Rosa genome provides new insights in the design of modern roses.</title>
        <authorList>
            <person name="Bendahmane M."/>
        </authorList>
    </citation>
    <scope>NUCLEOTIDE SEQUENCE [LARGE SCALE GENOMIC DNA]</scope>
    <source>
        <strain evidence="2">cv. Old Blush</strain>
    </source>
</reference>
<dbReference type="Proteomes" id="UP000238479">
    <property type="component" value="Chromosome 1"/>
</dbReference>
<dbReference type="Gramene" id="PRQ57858">
    <property type="protein sequence ID" value="PRQ57858"/>
    <property type="gene ID" value="RchiOBHm_Chr1g0352931"/>
</dbReference>
<proteinExistence type="predicted"/>
<evidence type="ECO:0000313" key="2">
    <source>
        <dbReference type="Proteomes" id="UP000238479"/>
    </source>
</evidence>
<keyword evidence="2" id="KW-1185">Reference proteome</keyword>
<protein>
    <submittedName>
        <fullName evidence="1">Uncharacterized protein</fullName>
    </submittedName>
</protein>
<sequence>MSLTSSVFDRRHHLRTKLQNKPPLVPKDTLDFPLTESIYIPSQDWSPSSSISLESPISMRSIGSLTMIWKRYKIWDSEMVLLLLFYFFSF</sequence>
<comment type="caution">
    <text evidence="1">The sequence shown here is derived from an EMBL/GenBank/DDBJ whole genome shotgun (WGS) entry which is preliminary data.</text>
</comment>